<evidence type="ECO:0000256" key="3">
    <source>
        <dbReference type="ARBA" id="ARBA00023163"/>
    </source>
</evidence>
<keyword evidence="3" id="KW-0804">Transcription</keyword>
<evidence type="ECO:0000259" key="4">
    <source>
        <dbReference type="PROSITE" id="PS50042"/>
    </source>
</evidence>
<dbReference type="SUPFAM" id="SSF51206">
    <property type="entry name" value="cAMP-binding domain-like"/>
    <property type="match status" value="1"/>
</dbReference>
<dbReference type="GO" id="GO:0003677">
    <property type="term" value="F:DNA binding"/>
    <property type="evidence" value="ECO:0007669"/>
    <property type="project" value="UniProtKB-KW"/>
</dbReference>
<proteinExistence type="predicted"/>
<dbReference type="PROSITE" id="PS50042">
    <property type="entry name" value="CNMP_BINDING_3"/>
    <property type="match status" value="1"/>
</dbReference>
<comment type="caution">
    <text evidence="5">The sequence shown here is derived from an EMBL/GenBank/DDBJ whole genome shotgun (WGS) entry which is preliminary data.</text>
</comment>
<evidence type="ECO:0000313" key="5">
    <source>
        <dbReference type="EMBL" id="PZQ12454.1"/>
    </source>
</evidence>
<dbReference type="SUPFAM" id="SSF46785">
    <property type="entry name" value="Winged helix' DNA-binding domain"/>
    <property type="match status" value="1"/>
</dbReference>
<dbReference type="Proteomes" id="UP000249577">
    <property type="component" value="Unassembled WGS sequence"/>
</dbReference>
<dbReference type="Pfam" id="PF00027">
    <property type="entry name" value="cNMP_binding"/>
    <property type="match status" value="1"/>
</dbReference>
<dbReference type="InterPro" id="IPR036390">
    <property type="entry name" value="WH_DNA-bd_sf"/>
</dbReference>
<keyword evidence="2" id="KW-0238">DNA-binding</keyword>
<evidence type="ECO:0000256" key="2">
    <source>
        <dbReference type="ARBA" id="ARBA00023125"/>
    </source>
</evidence>
<dbReference type="InterPro" id="IPR012318">
    <property type="entry name" value="HTH_CRP"/>
</dbReference>
<gene>
    <name evidence="5" type="ORF">DI565_16675</name>
</gene>
<dbReference type="CDD" id="cd00038">
    <property type="entry name" value="CAP_ED"/>
    <property type="match status" value="1"/>
</dbReference>
<accession>A0A2W5KA38</accession>
<dbReference type="Pfam" id="PF13545">
    <property type="entry name" value="HTH_Crp_2"/>
    <property type="match status" value="1"/>
</dbReference>
<evidence type="ECO:0000256" key="1">
    <source>
        <dbReference type="ARBA" id="ARBA00023015"/>
    </source>
</evidence>
<dbReference type="AlphaFoldDB" id="A0A2W5KA38"/>
<dbReference type="InterPro" id="IPR014710">
    <property type="entry name" value="RmlC-like_jellyroll"/>
</dbReference>
<dbReference type="InterPro" id="IPR000595">
    <property type="entry name" value="cNMP-bd_dom"/>
</dbReference>
<keyword evidence="1" id="KW-0805">Transcription regulation</keyword>
<reference evidence="5 6" key="1">
    <citation type="submission" date="2017-08" db="EMBL/GenBank/DDBJ databases">
        <title>Infants hospitalized years apart are colonized by the same room-sourced microbial strains.</title>
        <authorList>
            <person name="Brooks B."/>
            <person name="Olm M.R."/>
            <person name="Firek B.A."/>
            <person name="Baker R."/>
            <person name="Thomas B.C."/>
            <person name="Morowitz M.J."/>
            <person name="Banfield J.F."/>
        </authorList>
    </citation>
    <scope>NUCLEOTIDE SEQUENCE [LARGE SCALE GENOMIC DNA]</scope>
    <source>
        <strain evidence="5">S2_005_003_R2_43</strain>
    </source>
</reference>
<name>A0A2W5KA38_ANCNO</name>
<dbReference type="InterPro" id="IPR018490">
    <property type="entry name" value="cNMP-bd_dom_sf"/>
</dbReference>
<dbReference type="Gene3D" id="2.60.120.10">
    <property type="entry name" value="Jelly Rolls"/>
    <property type="match status" value="1"/>
</dbReference>
<dbReference type="EMBL" id="QFPN01000009">
    <property type="protein sequence ID" value="PZQ12454.1"/>
    <property type="molecule type" value="Genomic_DNA"/>
</dbReference>
<dbReference type="GO" id="GO:0006355">
    <property type="term" value="P:regulation of DNA-templated transcription"/>
    <property type="evidence" value="ECO:0007669"/>
    <property type="project" value="InterPro"/>
</dbReference>
<protein>
    <submittedName>
        <fullName evidence="5">Crp/Fnr family transcriptional regulator</fullName>
    </submittedName>
</protein>
<organism evidence="5 6">
    <name type="scientific">Ancylobacter novellus</name>
    <name type="common">Thiobacillus novellus</name>
    <dbReference type="NCBI Taxonomy" id="921"/>
    <lineage>
        <taxon>Bacteria</taxon>
        <taxon>Pseudomonadati</taxon>
        <taxon>Pseudomonadota</taxon>
        <taxon>Alphaproteobacteria</taxon>
        <taxon>Hyphomicrobiales</taxon>
        <taxon>Xanthobacteraceae</taxon>
        <taxon>Ancylobacter</taxon>
    </lineage>
</organism>
<evidence type="ECO:0000313" key="6">
    <source>
        <dbReference type="Proteomes" id="UP000249577"/>
    </source>
</evidence>
<sequence>MGRRQPSNALAFRAPPMVSVMIQSSRIAAAAPHRVSFIPDILESHAAELGARRRILPKGQTVDLPDGECCVLIVVAGMLSVVTPTIDGKEAFLSDVRPGEMVGEAFALGNDSVPLAVTAVEQTEVWALRKPAYLRALSDVPEFTVAAMDAMCRRQCRTNLRMAESVTMHVADRLAAELMRMAQSSDDGEHIEQLPTHRELAVRIASHREAVTKELSRLERVGAIRREGPRLALVGPSWSRDGL</sequence>
<feature type="domain" description="Cyclic nucleotide-binding" evidence="4">
    <location>
        <begin position="71"/>
        <end position="154"/>
    </location>
</feature>